<protein>
    <submittedName>
        <fullName evidence="2">Uncharacterized protein</fullName>
    </submittedName>
</protein>
<dbReference type="InterPro" id="IPR027417">
    <property type="entry name" value="P-loop_NTPase"/>
</dbReference>
<feature type="compositionally biased region" description="Polar residues" evidence="1">
    <location>
        <begin position="469"/>
        <end position="479"/>
    </location>
</feature>
<dbReference type="Proteomes" id="UP000601435">
    <property type="component" value="Unassembled WGS sequence"/>
</dbReference>
<evidence type="ECO:0000256" key="1">
    <source>
        <dbReference type="SAM" id="MobiDB-lite"/>
    </source>
</evidence>
<proteinExistence type="predicted"/>
<feature type="region of interest" description="Disordered" evidence="1">
    <location>
        <begin position="469"/>
        <end position="508"/>
    </location>
</feature>
<comment type="caution">
    <text evidence="2">The sequence shown here is derived from an EMBL/GenBank/DDBJ whole genome shotgun (WGS) entry which is preliminary data.</text>
</comment>
<reference evidence="2" key="1">
    <citation type="submission" date="2021-02" db="EMBL/GenBank/DDBJ databases">
        <authorList>
            <person name="Dougan E. K."/>
            <person name="Rhodes N."/>
            <person name="Thang M."/>
            <person name="Chan C."/>
        </authorList>
    </citation>
    <scope>NUCLEOTIDE SEQUENCE</scope>
</reference>
<organism evidence="2 3">
    <name type="scientific">Symbiodinium necroappetens</name>
    <dbReference type="NCBI Taxonomy" id="1628268"/>
    <lineage>
        <taxon>Eukaryota</taxon>
        <taxon>Sar</taxon>
        <taxon>Alveolata</taxon>
        <taxon>Dinophyceae</taxon>
        <taxon>Suessiales</taxon>
        <taxon>Symbiodiniaceae</taxon>
        <taxon>Symbiodinium</taxon>
    </lineage>
</organism>
<dbReference type="SUPFAM" id="SSF52540">
    <property type="entry name" value="P-loop containing nucleoside triphosphate hydrolases"/>
    <property type="match status" value="1"/>
</dbReference>
<keyword evidence="3" id="KW-1185">Reference proteome</keyword>
<dbReference type="AlphaFoldDB" id="A0A813A4E9"/>
<evidence type="ECO:0000313" key="3">
    <source>
        <dbReference type="Proteomes" id="UP000601435"/>
    </source>
</evidence>
<evidence type="ECO:0000313" key="2">
    <source>
        <dbReference type="EMBL" id="CAE7854522.1"/>
    </source>
</evidence>
<gene>
    <name evidence="2" type="ORF">SNEC2469_LOCUS26753</name>
</gene>
<accession>A0A813A4E9</accession>
<name>A0A813A4E9_9DINO</name>
<dbReference type="OrthoDB" id="417777at2759"/>
<dbReference type="EMBL" id="CAJNJA010055114">
    <property type="protein sequence ID" value="CAE7854522.1"/>
    <property type="molecule type" value="Genomic_DNA"/>
</dbReference>
<sequence>MAQSGLHKHIVGQGYEIAWGAGHKQIERKALQWMLEQMGGLQFRHFSLTSEKKRSASAAALGNTTSEDDQDAGWEFIIKHGERDRGQLKQLRWIHKHIGKEGSPIKGWSEKLVQKALDSLANEGCLARLTTRYDLTIQDFRPTFLDTIFKVLVPHLADHSLWLLGEPGVGKTPLARVTAMMFSRYHGGEGCFRSSSDFDFFRGIFFDKTIPAVYDDGDICVESVKKKKAFADVGDEEGMLKERWNAAKFVKGQARIVVDNAYVALEVPLDASDISHEDFVKMIRPVLGYISDTDTRAILKRGCFIVFTKDSIYFRPPSQHEKSVSRQKWALKDILLDDCKHRFNNYKKNGPPPVDFPARAAAEKAWLEGVLQEHDSNHTVEEHFTNTLPQFVVKMEAEEFSEAHEGLAAMCDGVALDADSPPPKLGPAPMTHEATVKKEKFDQEYASFLLRSNTFSKSLGPNAVLELSPTSSCKGASQNTSSPPPAVASTSLGPHALDSSPIPNPDFLSEEDLMDVATESEPDVFEHGKRRAALKKPAAKNTYEAVPYVRHGQVSTKFRAHRQRWGYSTQGFMSMNYRDLVRTLQKENILPNWTKKQCPRCGYGKLGKLKYVKCRKAWLHQCSSRTCHKYLQPHDFHPIFFQGSGKSHTSLNVQASILYAAVAGVPVNSTHLVLDTDHKPVERIFKNLDVARAMYVDKEEKSITYGGTRNSIWKDVEADEVDVGKAVDEAALDARLYRLNPPCTKARAP</sequence>
<feature type="non-terminal residue" evidence="2">
    <location>
        <position position="1"/>
    </location>
</feature>